<gene>
    <name evidence="2" type="ORF">IPMB12_06395</name>
</gene>
<organism evidence="2 3">
    <name type="scientific">Zophobihabitans entericus</name>
    <dbReference type="NCBI Taxonomy" id="1635327"/>
    <lineage>
        <taxon>Bacteria</taxon>
        <taxon>Pseudomonadati</taxon>
        <taxon>Pseudomonadota</taxon>
        <taxon>Gammaproteobacteria</taxon>
        <taxon>Orbales</taxon>
        <taxon>Orbaceae</taxon>
        <taxon>Zophobihabitans</taxon>
    </lineage>
</organism>
<proteinExistence type="predicted"/>
<dbReference type="PANTHER" id="PTHR43265">
    <property type="entry name" value="ESTERASE ESTD"/>
    <property type="match status" value="1"/>
</dbReference>
<dbReference type="Gene3D" id="3.40.50.1820">
    <property type="entry name" value="alpha/beta hydrolase"/>
    <property type="match status" value="1"/>
</dbReference>
<name>A0A6G9IAU8_9GAMM</name>
<feature type="signal peptide" evidence="1">
    <location>
        <begin position="1"/>
        <end position="22"/>
    </location>
</feature>
<feature type="chain" id="PRO_5026275644" evidence="1">
    <location>
        <begin position="23"/>
        <end position="316"/>
    </location>
</feature>
<dbReference type="InterPro" id="IPR053145">
    <property type="entry name" value="AB_hydrolase_Est10"/>
</dbReference>
<evidence type="ECO:0000313" key="3">
    <source>
        <dbReference type="Proteomes" id="UP000501168"/>
    </source>
</evidence>
<sequence>MPKRLLLSLFILLFSYLNFAYAMPTTNHLIRDDGSPVTYYLTRQKIASPSDTLLILLQGSECSSVAYDSTLNRGLSQVIPSADLLTVEKYGLDAYSPDPLAKELVFCPSSYIKYDSPSQRVRDVKQVLDRLQQIQTYKNIVVLGINEGGLIASRIASELPKVINAVISINSGGRYFIDDVLYRISRKLNTEEADTEQLAFIRTTERIQRENPEQLDLDNHGLLWWKDILSYDRQAILAQVTQPVLIISSGQEVDISIKSTKQMLGSLKNDDGKYNIRMMAYPNMNGQFINLNTGQSELIRVVEDIRVWLANYRVLQ</sequence>
<dbReference type="InParanoid" id="A0A6G9IAU8"/>
<reference evidence="2 3" key="1">
    <citation type="submission" date="2020-03" db="EMBL/GenBank/DDBJ databases">
        <title>Complete genome sequence of Orbus sp. IPMB12 (BCRC 80908).</title>
        <authorList>
            <person name="Lo W.-S."/>
            <person name="Chang T.-H."/>
            <person name="Kuo C.-H."/>
        </authorList>
    </citation>
    <scope>NUCLEOTIDE SEQUENCE [LARGE SCALE GENOMIC DNA]</scope>
    <source>
        <strain evidence="2 3">IPMB12</strain>
    </source>
</reference>
<dbReference type="KEGG" id="orb:IPMB12_06395"/>
<dbReference type="EMBL" id="CP050253">
    <property type="protein sequence ID" value="QIQ21351.1"/>
    <property type="molecule type" value="Genomic_DNA"/>
</dbReference>
<evidence type="ECO:0000313" key="2">
    <source>
        <dbReference type="EMBL" id="QIQ21351.1"/>
    </source>
</evidence>
<keyword evidence="3" id="KW-1185">Reference proteome</keyword>
<accession>A0A6G9IAU8</accession>
<dbReference type="Proteomes" id="UP000501168">
    <property type="component" value="Chromosome"/>
</dbReference>
<evidence type="ECO:0000256" key="1">
    <source>
        <dbReference type="SAM" id="SignalP"/>
    </source>
</evidence>
<dbReference type="InterPro" id="IPR029058">
    <property type="entry name" value="AB_hydrolase_fold"/>
</dbReference>
<keyword evidence="1" id="KW-0732">Signal</keyword>
<dbReference type="PANTHER" id="PTHR43265:SF1">
    <property type="entry name" value="ESTERASE ESTD"/>
    <property type="match status" value="1"/>
</dbReference>
<dbReference type="RefSeq" id="WP_166916077.1">
    <property type="nucleotide sequence ID" value="NZ_CP050253.1"/>
</dbReference>
<dbReference type="GO" id="GO:0052689">
    <property type="term" value="F:carboxylic ester hydrolase activity"/>
    <property type="evidence" value="ECO:0007669"/>
    <property type="project" value="TreeGrafter"/>
</dbReference>
<dbReference type="AlphaFoldDB" id="A0A6G9IAU8"/>
<keyword evidence="2" id="KW-0378">Hydrolase</keyword>
<dbReference type="SUPFAM" id="SSF53474">
    <property type="entry name" value="alpha/beta-Hydrolases"/>
    <property type="match status" value="1"/>
</dbReference>
<protein>
    <submittedName>
        <fullName evidence="2">Alpha/beta hydrolase</fullName>
    </submittedName>
</protein>